<keyword evidence="3" id="KW-1185">Reference proteome</keyword>
<sequence length="163" mass="17674">MFVSSVGVCRRAFAVAVAFAALIAPSAAAAPLDPDGTVLELSYANVSPLTYGTKWLRRFSFEVRRGHARLVVHGQGDAVLGQESRPVPEAMWSKLLADASALPSGEEEGKRSGRCFDAGIWSITVVDRGRTVKSVARDCPDDEQVERFFVPVDGLFDMAKYQP</sequence>
<keyword evidence="1" id="KW-0732">Signal</keyword>
<dbReference type="Proteomes" id="UP000004816">
    <property type="component" value="Unassembled WGS sequence"/>
</dbReference>
<accession>E5XP73</accession>
<evidence type="ECO:0000313" key="3">
    <source>
        <dbReference type="Proteomes" id="UP000004816"/>
    </source>
</evidence>
<gene>
    <name evidence="2" type="ORF">HMPREF9336_01294</name>
</gene>
<dbReference type="AlphaFoldDB" id="E5XP73"/>
<dbReference type="HOGENOM" id="CLU_1625915_0_0_11"/>
<evidence type="ECO:0000313" key="2">
    <source>
        <dbReference type="EMBL" id="EFV13855.1"/>
    </source>
</evidence>
<evidence type="ECO:0000256" key="1">
    <source>
        <dbReference type="SAM" id="SignalP"/>
    </source>
</evidence>
<comment type="caution">
    <text evidence="2">The sequence shown here is derived from an EMBL/GenBank/DDBJ whole genome shotgun (WGS) entry which is preliminary data.</text>
</comment>
<proteinExistence type="predicted"/>
<dbReference type="EMBL" id="ACZI02000003">
    <property type="protein sequence ID" value="EFV13855.1"/>
    <property type="molecule type" value="Genomic_DNA"/>
</dbReference>
<protein>
    <submittedName>
        <fullName evidence="2">Uncharacterized protein</fullName>
    </submittedName>
</protein>
<dbReference type="OrthoDB" id="5465469at2"/>
<dbReference type="RefSeq" id="WP_007468886.1">
    <property type="nucleotide sequence ID" value="NZ_KI391954.1"/>
</dbReference>
<feature type="signal peptide" evidence="1">
    <location>
        <begin position="1"/>
        <end position="29"/>
    </location>
</feature>
<organism evidence="2 3">
    <name type="scientific">Segniliparus rugosus (strain ATCC BAA-974 / DSM 45345 / CCUG 50838 / CIP 108380 / JCM 13579 / CDC 945)</name>
    <dbReference type="NCBI Taxonomy" id="679197"/>
    <lineage>
        <taxon>Bacteria</taxon>
        <taxon>Bacillati</taxon>
        <taxon>Actinomycetota</taxon>
        <taxon>Actinomycetes</taxon>
        <taxon>Mycobacteriales</taxon>
        <taxon>Segniliparaceae</taxon>
        <taxon>Segniliparus</taxon>
    </lineage>
</organism>
<reference evidence="2 3" key="1">
    <citation type="journal article" date="2011" name="Stand. Genomic Sci.">
        <title>High quality draft genome sequence of Segniliparus rugosus CDC 945(T)= (ATCC BAA-974(T)).</title>
        <authorList>
            <person name="Earl A.M."/>
            <person name="Desjardins C.A."/>
            <person name="Fitzgerald M.G."/>
            <person name="Arachchi H.M."/>
            <person name="Zeng Q."/>
            <person name="Mehta T."/>
            <person name="Griggs A."/>
            <person name="Birren B.W."/>
            <person name="Toney N.C."/>
            <person name="Carr J."/>
            <person name="Posey J."/>
            <person name="Butler W.R."/>
        </authorList>
    </citation>
    <scope>NUCLEOTIDE SEQUENCE [LARGE SCALE GENOMIC DNA]</scope>
    <source>
        <strain evidence="3">ATCC BAA-974 / DSM 45345 / CCUG 50838 / CIP 108380 / JCM 13579 / CDC 945</strain>
    </source>
</reference>
<name>E5XP73_SEGRC</name>
<feature type="chain" id="PRO_5003200345" evidence="1">
    <location>
        <begin position="30"/>
        <end position="163"/>
    </location>
</feature>